<keyword evidence="5" id="KW-0240">DNA-directed RNA polymerase</keyword>
<dbReference type="PANTHER" id="PTHR10917:SF0">
    <property type="entry name" value="DNA-DIRECTED RNA POLYMERASES I, II, AND III SUBUNIT RPABC3"/>
    <property type="match status" value="1"/>
</dbReference>
<dbReference type="GO" id="GO:0006367">
    <property type="term" value="P:transcription initiation at RNA polymerase II promoter"/>
    <property type="evidence" value="ECO:0007669"/>
    <property type="project" value="EnsemblFungi"/>
</dbReference>
<dbReference type="GO" id="GO:0003899">
    <property type="term" value="F:DNA-directed RNA polymerase activity"/>
    <property type="evidence" value="ECO:0007669"/>
    <property type="project" value="UniProtKB-UniRule"/>
</dbReference>
<dbReference type="SUPFAM" id="SSF50249">
    <property type="entry name" value="Nucleic acid-binding proteins"/>
    <property type="match status" value="1"/>
</dbReference>
<evidence type="ECO:0000256" key="1">
    <source>
        <dbReference type="ARBA" id="ARBA00004123"/>
    </source>
</evidence>
<dbReference type="PIRSF" id="PIRSF000779">
    <property type="entry name" value="RNA_pol_Rpb8"/>
    <property type="match status" value="1"/>
</dbReference>
<dbReference type="GO" id="GO:0042797">
    <property type="term" value="P:tRNA transcription by RNA polymerase III"/>
    <property type="evidence" value="ECO:0007669"/>
    <property type="project" value="EnsemblFungi"/>
</dbReference>
<proteinExistence type="inferred from homology"/>
<dbReference type="EMBL" id="LCUC01000351">
    <property type="protein sequence ID" value="KKY31951.1"/>
    <property type="molecule type" value="Genomic_DNA"/>
</dbReference>
<dbReference type="GO" id="GO:0003968">
    <property type="term" value="F:RNA-directed RNA polymerase activity"/>
    <property type="evidence" value="ECO:0007669"/>
    <property type="project" value="EnsemblFungi"/>
</dbReference>
<dbReference type="InterPro" id="IPR005570">
    <property type="entry name" value="RPABC3"/>
</dbReference>
<comment type="caution">
    <text evidence="5">The sequence shown here is derived from an EMBL/GenBank/DDBJ whole genome shotgun (WGS) entry which is preliminary data.</text>
</comment>
<keyword evidence="3 4" id="KW-0539">Nucleus</keyword>
<dbReference type="Pfam" id="PF03870">
    <property type="entry name" value="RNA_pol_Rpb8"/>
    <property type="match status" value="1"/>
</dbReference>
<reference evidence="5 6" key="2">
    <citation type="submission" date="2015-05" db="EMBL/GenBank/DDBJ databases">
        <authorList>
            <person name="Morales-Cruz A."/>
            <person name="Amrine K.C."/>
            <person name="Cantu D."/>
        </authorList>
    </citation>
    <scope>NUCLEOTIDE SEQUENCE [LARGE SCALE GENOMIC DNA]</scope>
    <source>
        <strain evidence="5">DA912</strain>
    </source>
</reference>
<organism evidence="5 6">
    <name type="scientific">Diaporthe ampelina</name>
    <dbReference type="NCBI Taxonomy" id="1214573"/>
    <lineage>
        <taxon>Eukaryota</taxon>
        <taxon>Fungi</taxon>
        <taxon>Dikarya</taxon>
        <taxon>Ascomycota</taxon>
        <taxon>Pezizomycotina</taxon>
        <taxon>Sordariomycetes</taxon>
        <taxon>Sordariomycetidae</taxon>
        <taxon>Diaporthales</taxon>
        <taxon>Diaporthaceae</taxon>
        <taxon>Diaporthe</taxon>
    </lineage>
</organism>
<evidence type="ECO:0000256" key="2">
    <source>
        <dbReference type="ARBA" id="ARBA00008912"/>
    </source>
</evidence>
<dbReference type="GO" id="GO:0006362">
    <property type="term" value="P:transcription elongation by RNA polymerase I"/>
    <property type="evidence" value="ECO:0007669"/>
    <property type="project" value="EnsemblFungi"/>
</dbReference>
<dbReference type="GO" id="GO:0006384">
    <property type="term" value="P:transcription initiation at RNA polymerase III promoter"/>
    <property type="evidence" value="ECO:0007669"/>
    <property type="project" value="EnsemblFungi"/>
</dbReference>
<dbReference type="GO" id="GO:0005666">
    <property type="term" value="C:RNA polymerase III complex"/>
    <property type="evidence" value="ECO:0007669"/>
    <property type="project" value="EnsemblFungi"/>
</dbReference>
<dbReference type="FunFam" id="2.40.50.140:FF:000191">
    <property type="entry name" value="DNA-directed RNA polymerases I, II, and III subunit RPABC3"/>
    <property type="match status" value="1"/>
</dbReference>
<dbReference type="InterPro" id="IPR012340">
    <property type="entry name" value="NA-bd_OB-fold"/>
</dbReference>
<protein>
    <recommendedName>
        <fullName evidence="4">DNA-directed RNA polymerases I, II, and III subunit RPABC3</fullName>
    </recommendedName>
</protein>
<dbReference type="OrthoDB" id="20018at2759"/>
<dbReference type="Gene3D" id="2.40.50.140">
    <property type="entry name" value="Nucleic acid-binding proteins"/>
    <property type="match status" value="1"/>
</dbReference>
<gene>
    <name evidence="5" type="ORF">UCDDA912_g08084</name>
</gene>
<dbReference type="GO" id="GO:0006368">
    <property type="term" value="P:transcription elongation by RNA polymerase II"/>
    <property type="evidence" value="ECO:0007669"/>
    <property type="project" value="EnsemblFungi"/>
</dbReference>
<dbReference type="Proteomes" id="UP000034680">
    <property type="component" value="Unassembled WGS sequence"/>
</dbReference>
<dbReference type="GO" id="GO:0006386">
    <property type="term" value="P:termination of RNA polymerase III transcription"/>
    <property type="evidence" value="ECO:0007669"/>
    <property type="project" value="EnsemblFungi"/>
</dbReference>
<dbReference type="GO" id="GO:0005736">
    <property type="term" value="C:RNA polymerase I complex"/>
    <property type="evidence" value="ECO:0007669"/>
    <property type="project" value="EnsemblFungi"/>
</dbReference>
<accession>A0A0G2FCS8</accession>
<sequence>MAEPTSDALLFEEQFEVTNIDHKKYDRAARITASSLDRATSLELDINTELFPLTATENIEVALATTLNLDGSRDDEKTWRDVAKPGVHTLADGYNYVCYGKVYKFEDGKADKTLKAYVSFGGLLMALEGPDSKLTPLRVDNVYLLVRK</sequence>
<dbReference type="SMART" id="SM00658">
    <property type="entry name" value="RPOL8c"/>
    <property type="match status" value="1"/>
</dbReference>
<dbReference type="PANTHER" id="PTHR10917">
    <property type="entry name" value="DNA-DIRECTED RNA POLYMERASES I, II, AND III SUBUNIT RPABC3"/>
    <property type="match status" value="1"/>
</dbReference>
<reference evidence="5 6" key="1">
    <citation type="submission" date="2015-05" db="EMBL/GenBank/DDBJ databases">
        <title>Distinctive expansion of gene families associated with plant cell wall degradation and secondary metabolism in the genomes of grapevine trunk pathogens.</title>
        <authorList>
            <person name="Lawrence D.P."/>
            <person name="Travadon R."/>
            <person name="Rolshausen P.E."/>
            <person name="Baumgartner K."/>
        </authorList>
    </citation>
    <scope>NUCLEOTIDE SEQUENCE [LARGE SCALE GENOMIC DNA]</scope>
    <source>
        <strain evidence="5">DA912</strain>
    </source>
</reference>
<keyword evidence="5" id="KW-0804">Transcription</keyword>
<comment type="function">
    <text evidence="4">DNA-dependent RNA polymerase catalyzes the transcription of DNA into RNA using the four ribonucleoside triphosphates as substrates. Common component of RNA polymerases I, II and III which synthesize ribosomal RNA precursors, mRNA precursors and many functional non-coding RNAs, and small RNAs, such as 5S rRNA and tRNAs, respectively.</text>
</comment>
<dbReference type="GO" id="GO:0006361">
    <property type="term" value="P:transcription initiation at RNA polymerase I promoter"/>
    <property type="evidence" value="ECO:0007669"/>
    <property type="project" value="EnsemblFungi"/>
</dbReference>
<dbReference type="STRING" id="1214573.A0A0G2FCS8"/>
<dbReference type="AlphaFoldDB" id="A0A0G2FCS8"/>
<evidence type="ECO:0000256" key="3">
    <source>
        <dbReference type="ARBA" id="ARBA00023242"/>
    </source>
</evidence>
<evidence type="ECO:0000313" key="6">
    <source>
        <dbReference type="Proteomes" id="UP000034680"/>
    </source>
</evidence>
<comment type="similarity">
    <text evidence="2 4">Belongs to the eukaryotic RPB8 RNA polymerase subunit family.</text>
</comment>
<evidence type="ECO:0000256" key="4">
    <source>
        <dbReference type="PIRNR" id="PIRNR000779"/>
    </source>
</evidence>
<name>A0A0G2FCS8_9PEZI</name>
<dbReference type="GO" id="GO:0006363">
    <property type="term" value="P:termination of RNA polymerase I transcription"/>
    <property type="evidence" value="ECO:0007669"/>
    <property type="project" value="EnsemblFungi"/>
</dbReference>
<dbReference type="GO" id="GO:0005665">
    <property type="term" value="C:RNA polymerase II, core complex"/>
    <property type="evidence" value="ECO:0007669"/>
    <property type="project" value="UniProtKB-UniRule"/>
</dbReference>
<evidence type="ECO:0000313" key="5">
    <source>
        <dbReference type="EMBL" id="KKY31951.1"/>
    </source>
</evidence>
<keyword evidence="6" id="KW-1185">Reference proteome</keyword>
<comment type="subcellular location">
    <subcellularLocation>
        <location evidence="1">Nucleus</location>
    </subcellularLocation>
</comment>